<dbReference type="AlphaFoldDB" id="A0A7J7M310"/>
<evidence type="ECO:0008006" key="6">
    <source>
        <dbReference type="Google" id="ProtNLM"/>
    </source>
</evidence>
<dbReference type="PANTHER" id="PTHR21450">
    <property type="entry name" value="PROTEIN ALTERED PHOSPHATE STARVATION RESPONSE 1"/>
    <property type="match status" value="1"/>
</dbReference>
<gene>
    <name evidence="4" type="ORF">GIB67_026020</name>
</gene>
<evidence type="ECO:0000259" key="3">
    <source>
        <dbReference type="Pfam" id="PF04783"/>
    </source>
</evidence>
<feature type="domain" description="DUF632" evidence="2">
    <location>
        <begin position="341"/>
        <end position="543"/>
    </location>
</feature>
<dbReference type="InterPro" id="IPR006867">
    <property type="entry name" value="DUF632"/>
</dbReference>
<evidence type="ECO:0000313" key="5">
    <source>
        <dbReference type="Proteomes" id="UP000541444"/>
    </source>
</evidence>
<evidence type="ECO:0000313" key="4">
    <source>
        <dbReference type="EMBL" id="KAF6149164.1"/>
    </source>
</evidence>
<reference evidence="4 5" key="1">
    <citation type="journal article" date="2020" name="IScience">
        <title>Genome Sequencing of the Endangered Kingdonia uniflora (Circaeasteraceae, Ranunculales) Reveals Potential Mechanisms of Evolutionary Specialization.</title>
        <authorList>
            <person name="Sun Y."/>
            <person name="Deng T."/>
            <person name="Zhang A."/>
            <person name="Moore M.J."/>
            <person name="Landis J.B."/>
            <person name="Lin N."/>
            <person name="Zhang H."/>
            <person name="Zhang X."/>
            <person name="Huang J."/>
            <person name="Zhang X."/>
            <person name="Sun H."/>
            <person name="Wang H."/>
        </authorList>
    </citation>
    <scope>NUCLEOTIDE SEQUENCE [LARGE SCALE GENOMIC DNA]</scope>
    <source>
        <strain evidence="4">TB1705</strain>
        <tissue evidence="4">Leaf</tissue>
    </source>
</reference>
<keyword evidence="5" id="KW-1185">Reference proteome</keyword>
<feature type="domain" description="DUF630" evidence="3">
    <location>
        <begin position="1"/>
        <end position="59"/>
    </location>
</feature>
<protein>
    <recommendedName>
        <fullName evidence="6">BZIP transcription factor</fullName>
    </recommendedName>
</protein>
<feature type="domain" description="DUF632" evidence="2">
    <location>
        <begin position="251"/>
        <end position="285"/>
    </location>
</feature>
<evidence type="ECO:0000256" key="1">
    <source>
        <dbReference type="SAM" id="MobiDB-lite"/>
    </source>
</evidence>
<feature type="region of interest" description="Disordered" evidence="1">
    <location>
        <begin position="63"/>
        <end position="84"/>
    </location>
</feature>
<dbReference type="InterPro" id="IPR006868">
    <property type="entry name" value="DUF630"/>
</dbReference>
<dbReference type="Pfam" id="PF04783">
    <property type="entry name" value="DUF630"/>
    <property type="match status" value="1"/>
</dbReference>
<proteinExistence type="predicted"/>
<dbReference type="OrthoDB" id="1871118at2759"/>
<dbReference type="EMBL" id="JACGCM010001798">
    <property type="protein sequence ID" value="KAF6149164.1"/>
    <property type="molecule type" value="Genomic_DNA"/>
</dbReference>
<comment type="caution">
    <text evidence="4">The sequence shown here is derived from an EMBL/GenBank/DDBJ whole genome shotgun (WGS) entry which is preliminary data.</text>
</comment>
<sequence length="629" mass="70877">MGSSSSRPDKSEVLRLCKERNKFIKQSIHSRYALSAAHITYFQSLRSIGVALARFAQPEINPESSLSSISSINDETEDSPLHDIQIPNSPYVVASNISYMRSSGNAGVTVRLNSPILNAFVDEDESSNLPPPPPPLPHEMSSSWDYFDPTDNKNSFMFIGENGFEGNYSTEGKEEMLIGFKRSGTNANSSHVDNSEKFEDAEQILVGEGETLASSSDAVFEHISSAMEKIGQKKDVEDPTKLSTDKGKDFLSSIKDIENRFFRASECGKEVSRMLESDKIQLNYAEVKGISITKMLVIWKFYFVARCLLQLVYSQENRRNHFFLKLTILLAAAGKPSYPMASETIRKAYEQQLDHLRHQFSVDASAQAIDKTRAAVKDLHSQIRVALHAVDTIATRIERMRDEELQPQLLELLQGLTRMWKTLLECHQRQYIIISLAHIANNSATQGENHMQVGVYLQQEIECFSSNFADWITAHRSYVEAINAWLQSCIKLPPRSKGKRVFSPRRALAPSIFVLFHDWSAEMKTLPLEELMDAIRAFASDIQSSVAQHREEQQQKQLSSQLNNNGENHIDIEVKSGRCSDLSSIHTSLTKVFDALTKFAEAAVKMYEGIQQGTEAAQVAYMNCRKIRL</sequence>
<accession>A0A7J7M310</accession>
<evidence type="ECO:0000259" key="2">
    <source>
        <dbReference type="Pfam" id="PF04782"/>
    </source>
</evidence>
<dbReference type="Proteomes" id="UP000541444">
    <property type="component" value="Unassembled WGS sequence"/>
</dbReference>
<dbReference type="Pfam" id="PF04782">
    <property type="entry name" value="DUF632"/>
    <property type="match status" value="2"/>
</dbReference>
<organism evidence="4 5">
    <name type="scientific">Kingdonia uniflora</name>
    <dbReference type="NCBI Taxonomy" id="39325"/>
    <lineage>
        <taxon>Eukaryota</taxon>
        <taxon>Viridiplantae</taxon>
        <taxon>Streptophyta</taxon>
        <taxon>Embryophyta</taxon>
        <taxon>Tracheophyta</taxon>
        <taxon>Spermatophyta</taxon>
        <taxon>Magnoliopsida</taxon>
        <taxon>Ranunculales</taxon>
        <taxon>Circaeasteraceae</taxon>
        <taxon>Kingdonia</taxon>
    </lineage>
</organism>
<dbReference type="PANTHER" id="PTHR21450:SF35">
    <property type="entry name" value="TRANSCRIPTION FACTOR, PUTATIVE (DUF630 AND DUF632)-RELATED"/>
    <property type="match status" value="1"/>
</dbReference>
<name>A0A7J7M310_9MAGN</name>